<accession>A0A438N0I5</accession>
<evidence type="ECO:0000259" key="3">
    <source>
        <dbReference type="Pfam" id="PF24809"/>
    </source>
</evidence>
<evidence type="ECO:0000256" key="1">
    <source>
        <dbReference type="SAM" id="Coils"/>
    </source>
</evidence>
<name>A0A438N0I5_EXOME</name>
<evidence type="ECO:0000313" key="5">
    <source>
        <dbReference type="Proteomes" id="UP000288859"/>
    </source>
</evidence>
<protein>
    <recommendedName>
        <fullName evidence="3">DUF7708 domain-containing protein</fullName>
    </recommendedName>
</protein>
<gene>
    <name evidence="4" type="ORF">B0A52_07172</name>
</gene>
<dbReference type="VEuPathDB" id="FungiDB:PV10_03270"/>
<sequence>MATPADEASPYEVLNQGRELTTDRSDFEERAKEENEALEELRQLVHKKVTWGNMKPEICESKKALELQINNTLRRLTDAAGNALDMGTAAKQELDLHRSHGINKASAGIQKFATNLAKVLTEYSGIAEVVEKAGGLYGTAGYSALSCLLVIAVNKSKYDSLITDQLEYMHAFFPKINLLAEIYKPDQKIAELVIDVHHEIILFARDAAEYFLKRSRRFRMSLRAENRAIDERVEGIRKSLKEINEWCMVFLQRSVAELAQQHRDARKEHDKLLNELVALEHRKQKKQELVELSKFREQIDHPFECSNCNLKRIHGQLQSTFKHHPGSIKALVKFSRMTLDVLKEKECYQLWEKGPSTKLLLLGGKTDPESRSRRNGLYQMAEQDPALLEQDFFQLPNVKWQPEEDEDMKSLINFTRECVKIASKKKPVMWIFDRVDICKQHPSEILTFLKNVANCDCNLKIITIWDTTSPSVKGYCEHFIQYTDLAAGNVGLDQKR</sequence>
<feature type="region of interest" description="Disordered" evidence="2">
    <location>
        <begin position="1"/>
        <end position="33"/>
    </location>
</feature>
<feature type="domain" description="DUF7708" evidence="3">
    <location>
        <begin position="111"/>
        <end position="247"/>
    </location>
</feature>
<dbReference type="EMBL" id="NAJM01000031">
    <property type="protein sequence ID" value="RVX69196.1"/>
    <property type="molecule type" value="Genomic_DNA"/>
</dbReference>
<dbReference type="OrthoDB" id="5389929at2759"/>
<reference evidence="4 5" key="1">
    <citation type="submission" date="2017-03" db="EMBL/GenBank/DDBJ databases">
        <title>Genomes of endolithic fungi from Antarctica.</title>
        <authorList>
            <person name="Coleine C."/>
            <person name="Masonjones S."/>
            <person name="Stajich J.E."/>
        </authorList>
    </citation>
    <scope>NUCLEOTIDE SEQUENCE [LARGE SCALE GENOMIC DNA]</scope>
    <source>
        <strain evidence="4 5">CCFEE 6314</strain>
    </source>
</reference>
<evidence type="ECO:0000256" key="2">
    <source>
        <dbReference type="SAM" id="MobiDB-lite"/>
    </source>
</evidence>
<dbReference type="AlphaFoldDB" id="A0A438N0I5"/>
<feature type="coiled-coil region" evidence="1">
    <location>
        <begin position="248"/>
        <end position="289"/>
    </location>
</feature>
<keyword evidence="1" id="KW-0175">Coiled coil</keyword>
<dbReference type="InterPro" id="IPR056125">
    <property type="entry name" value="DUF7708"/>
</dbReference>
<feature type="compositionally biased region" description="Basic and acidic residues" evidence="2">
    <location>
        <begin position="20"/>
        <end position="33"/>
    </location>
</feature>
<organism evidence="4 5">
    <name type="scientific">Exophiala mesophila</name>
    <name type="common">Black yeast-like fungus</name>
    <dbReference type="NCBI Taxonomy" id="212818"/>
    <lineage>
        <taxon>Eukaryota</taxon>
        <taxon>Fungi</taxon>
        <taxon>Dikarya</taxon>
        <taxon>Ascomycota</taxon>
        <taxon>Pezizomycotina</taxon>
        <taxon>Eurotiomycetes</taxon>
        <taxon>Chaetothyriomycetidae</taxon>
        <taxon>Chaetothyriales</taxon>
        <taxon>Herpotrichiellaceae</taxon>
        <taxon>Exophiala</taxon>
    </lineage>
</organism>
<comment type="caution">
    <text evidence="4">The sequence shown here is derived from an EMBL/GenBank/DDBJ whole genome shotgun (WGS) entry which is preliminary data.</text>
</comment>
<evidence type="ECO:0000313" key="4">
    <source>
        <dbReference type="EMBL" id="RVX69196.1"/>
    </source>
</evidence>
<proteinExistence type="predicted"/>
<dbReference type="Pfam" id="PF24809">
    <property type="entry name" value="DUF7708"/>
    <property type="match status" value="1"/>
</dbReference>
<dbReference type="Proteomes" id="UP000288859">
    <property type="component" value="Unassembled WGS sequence"/>
</dbReference>